<proteinExistence type="predicted"/>
<reference evidence="1" key="2">
    <citation type="journal article" date="2015" name="Data Brief">
        <title>Shoot transcriptome of the giant reed, Arundo donax.</title>
        <authorList>
            <person name="Barrero R.A."/>
            <person name="Guerrero F.D."/>
            <person name="Moolhuijzen P."/>
            <person name="Goolsby J.A."/>
            <person name="Tidwell J."/>
            <person name="Bellgard S.E."/>
            <person name="Bellgard M.I."/>
        </authorList>
    </citation>
    <scope>NUCLEOTIDE SEQUENCE</scope>
    <source>
        <tissue evidence="1">Shoot tissue taken approximately 20 cm above the soil surface</tissue>
    </source>
</reference>
<organism evidence="1">
    <name type="scientific">Arundo donax</name>
    <name type="common">Giant reed</name>
    <name type="synonym">Donax arundinaceus</name>
    <dbReference type="NCBI Taxonomy" id="35708"/>
    <lineage>
        <taxon>Eukaryota</taxon>
        <taxon>Viridiplantae</taxon>
        <taxon>Streptophyta</taxon>
        <taxon>Embryophyta</taxon>
        <taxon>Tracheophyta</taxon>
        <taxon>Spermatophyta</taxon>
        <taxon>Magnoliopsida</taxon>
        <taxon>Liliopsida</taxon>
        <taxon>Poales</taxon>
        <taxon>Poaceae</taxon>
        <taxon>PACMAD clade</taxon>
        <taxon>Arundinoideae</taxon>
        <taxon>Arundineae</taxon>
        <taxon>Arundo</taxon>
    </lineage>
</organism>
<evidence type="ECO:0000313" key="1">
    <source>
        <dbReference type="EMBL" id="JAD63017.1"/>
    </source>
</evidence>
<reference evidence="1" key="1">
    <citation type="submission" date="2014-09" db="EMBL/GenBank/DDBJ databases">
        <authorList>
            <person name="Magalhaes I.L.F."/>
            <person name="Oliveira U."/>
            <person name="Santos F.R."/>
            <person name="Vidigal T.H.D.A."/>
            <person name="Brescovit A.D."/>
            <person name="Santos A.J."/>
        </authorList>
    </citation>
    <scope>NUCLEOTIDE SEQUENCE</scope>
    <source>
        <tissue evidence="1">Shoot tissue taken approximately 20 cm above the soil surface</tissue>
    </source>
</reference>
<name>A0A0A9BUT8_ARUDO</name>
<protein>
    <submittedName>
        <fullName evidence="1">Uncharacterized protein</fullName>
    </submittedName>
</protein>
<sequence>MSKTCKNLLSLKENDLPEICSPLQSLKWSDLALPSTASSFIVILV</sequence>
<dbReference type="AlphaFoldDB" id="A0A0A9BUT8"/>
<dbReference type="EMBL" id="GBRH01234878">
    <property type="protein sequence ID" value="JAD63017.1"/>
    <property type="molecule type" value="Transcribed_RNA"/>
</dbReference>
<accession>A0A0A9BUT8</accession>